<dbReference type="AlphaFoldDB" id="A0A8H5FH98"/>
<dbReference type="GO" id="GO:0006412">
    <property type="term" value="P:translation"/>
    <property type="evidence" value="ECO:0007669"/>
    <property type="project" value="InterPro"/>
</dbReference>
<dbReference type="GO" id="GO:0046872">
    <property type="term" value="F:metal ion binding"/>
    <property type="evidence" value="ECO:0007669"/>
    <property type="project" value="UniProtKB-KW"/>
</dbReference>
<keyword evidence="7 14" id="KW-0378">Hydrolase</keyword>
<keyword evidence="4" id="KW-0624">Polysaccharide degradation</keyword>
<dbReference type="NCBIfam" id="TIGR00280">
    <property type="entry name" value="eL43_euk_arch"/>
    <property type="match status" value="1"/>
</dbReference>
<proteinExistence type="inferred from homology"/>
<keyword evidence="4" id="KW-0858">Xylan degradation</keyword>
<dbReference type="HAMAP" id="MF_00327">
    <property type="entry name" value="Ribosomal_eL43"/>
    <property type="match status" value="1"/>
</dbReference>
<evidence type="ECO:0000256" key="4">
    <source>
        <dbReference type="ARBA" id="ARBA00022651"/>
    </source>
</evidence>
<dbReference type="InterPro" id="IPR002674">
    <property type="entry name" value="Ribosomal_eL43"/>
</dbReference>
<evidence type="ECO:0000256" key="13">
    <source>
        <dbReference type="ARBA" id="ARBA00034075"/>
    </source>
</evidence>
<dbReference type="Gene3D" id="2.20.25.30">
    <property type="match status" value="1"/>
</dbReference>
<reference evidence="15 16" key="1">
    <citation type="journal article" date="2020" name="ISME J.">
        <title>Uncovering the hidden diversity of litter-decomposition mechanisms in mushroom-forming fungi.</title>
        <authorList>
            <person name="Floudas D."/>
            <person name="Bentzer J."/>
            <person name="Ahren D."/>
            <person name="Johansson T."/>
            <person name="Persson P."/>
            <person name="Tunlid A."/>
        </authorList>
    </citation>
    <scope>NUCLEOTIDE SEQUENCE [LARGE SCALE GENOMIC DNA]</scope>
    <source>
        <strain evidence="15 16">CBS 291.85</strain>
    </source>
</reference>
<dbReference type="SUPFAM" id="SSF53474">
    <property type="entry name" value="alpha/beta-Hydrolases"/>
    <property type="match status" value="1"/>
</dbReference>
<evidence type="ECO:0000256" key="7">
    <source>
        <dbReference type="ARBA" id="ARBA00022801"/>
    </source>
</evidence>
<keyword evidence="12" id="KW-0687">Ribonucleoprotein</keyword>
<dbReference type="InterPro" id="IPR011331">
    <property type="entry name" value="Ribosomal_eL37/eL43"/>
</dbReference>
<accession>A0A8H5FH98</accession>
<dbReference type="GO" id="GO:0045493">
    <property type="term" value="P:xylan catabolic process"/>
    <property type="evidence" value="ECO:0007669"/>
    <property type="project" value="UniProtKB-KW"/>
</dbReference>
<dbReference type="EMBL" id="JAACJM010000224">
    <property type="protein sequence ID" value="KAF5336719.1"/>
    <property type="molecule type" value="Genomic_DNA"/>
</dbReference>
<dbReference type="GO" id="GO:0030600">
    <property type="term" value="F:feruloyl esterase activity"/>
    <property type="evidence" value="ECO:0007669"/>
    <property type="project" value="UniProtKB-EC"/>
</dbReference>
<evidence type="ECO:0000313" key="15">
    <source>
        <dbReference type="EMBL" id="KAF5336719.1"/>
    </source>
</evidence>
<evidence type="ECO:0000256" key="1">
    <source>
        <dbReference type="ARBA" id="ARBA00006249"/>
    </source>
</evidence>
<evidence type="ECO:0000256" key="9">
    <source>
        <dbReference type="ARBA" id="ARBA00022837"/>
    </source>
</evidence>
<keyword evidence="5" id="KW-0479">Metal-binding</keyword>
<sequence>MRHLSGMSLVLSCLKVARLGLVLLPLVSWVTAVPQPGSKEDDCINLKEILHLENTTIISTLYVEANSTVNTAGSCQSRATVTSSICRVYASVNTSSTSATKFEMWLPDEWYGRFLTVGNGGFAGCIDYANLDYGATQHFSTVGSDGGHDGPDSDPFFHNPEVLVDFSWRALHVFTVLGKQIVSQYYSQPASYSYYLGCSTGGRQAYMSATRFPEDFDGIVGGSPAVNNWVLAAWQGIVSKWVGAPDVSSPKHISGVQWDAIHTEILRQCDGLDGVLDDIVTEPDDCQLDFFSLVCKGSSQNSTTCLSEEHISTLEMLYSPLIGVKGEFLWPRFDPGFEGNNGWEALLSGTFAFFAEGFFTNVVYTDKFHNFDNFSLPDLYFANLLDAADISTWNPDLSAFRGHGGKYLTYHGRADVLIPADISKITYERIGANLSLSTLDDFYRLFFVPGMGHCTGGGETTAYLIGNAGLDTVGVNDTDHNVLLAIVDWVENGVAPDIIIGTTVNGTERAHCRFGQKSVLIDNLWQRNFGLTSSESTNHPPVHFKMTKRTKKVGITGKYGTRYGASLRKQVKKMEISQHSRYTCTFCGKDTVKRQAVGIWSCSGCKKVIAGGAWAVSTTAAATVRSTIRRLREINEA</sequence>
<keyword evidence="6 14" id="KW-0732">Signal</keyword>
<feature type="chain" id="PRO_5034829262" description="Carboxylic ester hydrolase" evidence="14">
    <location>
        <begin position="33"/>
        <end position="637"/>
    </location>
</feature>
<dbReference type="GO" id="GO:1990904">
    <property type="term" value="C:ribonucleoprotein complex"/>
    <property type="evidence" value="ECO:0007669"/>
    <property type="project" value="UniProtKB-KW"/>
</dbReference>
<keyword evidence="4" id="KW-0119">Carbohydrate metabolism</keyword>
<evidence type="ECO:0000256" key="8">
    <source>
        <dbReference type="ARBA" id="ARBA00022833"/>
    </source>
</evidence>
<dbReference type="GO" id="GO:0005840">
    <property type="term" value="C:ribosome"/>
    <property type="evidence" value="ECO:0007669"/>
    <property type="project" value="UniProtKB-KW"/>
</dbReference>
<evidence type="ECO:0000256" key="3">
    <source>
        <dbReference type="ARBA" id="ARBA00022487"/>
    </source>
</evidence>
<keyword evidence="10" id="KW-0689">Ribosomal protein</keyword>
<gene>
    <name evidence="15" type="ORF">D9758_015082</name>
</gene>
<dbReference type="OrthoDB" id="3039123at2759"/>
<name>A0A8H5FH98_9AGAR</name>
<dbReference type="InterPro" id="IPR011118">
    <property type="entry name" value="Tannase/feruloyl_esterase"/>
</dbReference>
<dbReference type="InterPro" id="IPR011332">
    <property type="entry name" value="Ribosomal_zn-bd"/>
</dbReference>
<dbReference type="SUPFAM" id="SSF57829">
    <property type="entry name" value="Zn-binding ribosomal proteins"/>
    <property type="match status" value="1"/>
</dbReference>
<dbReference type="FunFam" id="2.20.25.30:FF:000002">
    <property type="entry name" value="60S ribosomal protein L37a"/>
    <property type="match status" value="1"/>
</dbReference>
<keyword evidence="11" id="KW-1015">Disulfide bond</keyword>
<evidence type="ECO:0000313" key="16">
    <source>
        <dbReference type="Proteomes" id="UP000559256"/>
    </source>
</evidence>
<feature type="signal peptide" evidence="14">
    <location>
        <begin position="1"/>
        <end position="32"/>
    </location>
</feature>
<dbReference type="Pfam" id="PF07519">
    <property type="entry name" value="Tannase"/>
    <property type="match status" value="1"/>
</dbReference>
<dbReference type="InterPro" id="IPR029058">
    <property type="entry name" value="AB_hydrolase_fold"/>
</dbReference>
<keyword evidence="16" id="KW-1185">Reference proteome</keyword>
<dbReference type="PANTHER" id="PTHR33938:SF15">
    <property type="entry name" value="FERULOYL ESTERASE B-RELATED"/>
    <property type="match status" value="1"/>
</dbReference>
<evidence type="ECO:0000256" key="12">
    <source>
        <dbReference type="ARBA" id="ARBA00023274"/>
    </source>
</evidence>
<dbReference type="Proteomes" id="UP000559256">
    <property type="component" value="Unassembled WGS sequence"/>
</dbReference>
<evidence type="ECO:0000256" key="2">
    <source>
        <dbReference type="ARBA" id="ARBA00008672"/>
    </source>
</evidence>
<protein>
    <recommendedName>
        <fullName evidence="14">Carboxylic ester hydrolase</fullName>
        <ecNumber evidence="14">3.1.1.-</ecNumber>
    </recommendedName>
</protein>
<comment type="similarity">
    <text evidence="2">Belongs to the eukaryotic ribosomal protein eL43 family.</text>
</comment>
<dbReference type="PANTHER" id="PTHR33938">
    <property type="entry name" value="FERULOYL ESTERASE B-RELATED"/>
    <property type="match status" value="1"/>
</dbReference>
<keyword evidence="3" id="KW-0719">Serine esterase</keyword>
<comment type="caution">
    <text evidence="15">The sequence shown here is derived from an EMBL/GenBank/DDBJ whole genome shotgun (WGS) entry which is preliminary data.</text>
</comment>
<evidence type="ECO:0000256" key="11">
    <source>
        <dbReference type="ARBA" id="ARBA00023157"/>
    </source>
</evidence>
<comment type="catalytic activity">
    <reaction evidence="13">
        <text>feruloyl-polysaccharide + H2O = ferulate + polysaccharide.</text>
        <dbReference type="EC" id="3.1.1.73"/>
    </reaction>
</comment>
<evidence type="ECO:0000256" key="6">
    <source>
        <dbReference type="ARBA" id="ARBA00022729"/>
    </source>
</evidence>
<evidence type="ECO:0000256" key="5">
    <source>
        <dbReference type="ARBA" id="ARBA00022723"/>
    </source>
</evidence>
<dbReference type="NCBIfam" id="NF003058">
    <property type="entry name" value="PRK03976.1"/>
    <property type="match status" value="1"/>
</dbReference>
<evidence type="ECO:0000256" key="14">
    <source>
        <dbReference type="RuleBase" id="RU361238"/>
    </source>
</evidence>
<evidence type="ECO:0000256" key="10">
    <source>
        <dbReference type="ARBA" id="ARBA00022980"/>
    </source>
</evidence>
<dbReference type="GO" id="GO:0003735">
    <property type="term" value="F:structural constituent of ribosome"/>
    <property type="evidence" value="ECO:0007669"/>
    <property type="project" value="InterPro"/>
</dbReference>
<organism evidence="15 16">
    <name type="scientific">Tetrapyrgos nigripes</name>
    <dbReference type="NCBI Taxonomy" id="182062"/>
    <lineage>
        <taxon>Eukaryota</taxon>
        <taxon>Fungi</taxon>
        <taxon>Dikarya</taxon>
        <taxon>Basidiomycota</taxon>
        <taxon>Agaricomycotina</taxon>
        <taxon>Agaricomycetes</taxon>
        <taxon>Agaricomycetidae</taxon>
        <taxon>Agaricales</taxon>
        <taxon>Marasmiineae</taxon>
        <taxon>Marasmiaceae</taxon>
        <taxon>Tetrapyrgos</taxon>
    </lineage>
</organism>
<dbReference type="EC" id="3.1.1.-" evidence="14"/>
<keyword evidence="8" id="KW-0862">Zinc</keyword>
<keyword evidence="9" id="KW-0106">Calcium</keyword>
<dbReference type="Gene3D" id="3.40.50.1820">
    <property type="entry name" value="alpha/beta hydrolase"/>
    <property type="match status" value="1"/>
</dbReference>
<dbReference type="Pfam" id="PF01780">
    <property type="entry name" value="Ribosomal_L37ae"/>
    <property type="match status" value="1"/>
</dbReference>
<comment type="similarity">
    <text evidence="1 14">Belongs to the tannase family.</text>
</comment>